<name>A0A2C6Y5Z7_9PROT</name>
<dbReference type="SUPFAM" id="SSF54637">
    <property type="entry name" value="Thioesterase/thiol ester dehydrase-isomerase"/>
    <property type="match status" value="1"/>
</dbReference>
<dbReference type="GO" id="GO:0047617">
    <property type="term" value="F:fatty acyl-CoA hydrolase activity"/>
    <property type="evidence" value="ECO:0007669"/>
    <property type="project" value="TreeGrafter"/>
</dbReference>
<dbReference type="InterPro" id="IPR029069">
    <property type="entry name" value="HotDog_dom_sf"/>
</dbReference>
<dbReference type="PANTHER" id="PTHR31793">
    <property type="entry name" value="4-HYDROXYBENZOYL-COA THIOESTERASE FAMILY MEMBER"/>
    <property type="match status" value="1"/>
</dbReference>
<dbReference type="OrthoDB" id="9799036at2"/>
<keyword evidence="2" id="KW-0378">Hydrolase</keyword>
<dbReference type="Gene3D" id="3.10.129.10">
    <property type="entry name" value="Hotdog Thioesterase"/>
    <property type="match status" value="1"/>
</dbReference>
<dbReference type="RefSeq" id="WP_099093972.1">
    <property type="nucleotide sequence ID" value="NZ_PDNU01000003.1"/>
</dbReference>
<evidence type="ECO:0000313" key="4">
    <source>
        <dbReference type="Proteomes" id="UP000223527"/>
    </source>
</evidence>
<dbReference type="CDD" id="cd00586">
    <property type="entry name" value="4HBT"/>
    <property type="match status" value="1"/>
</dbReference>
<dbReference type="PANTHER" id="PTHR31793:SF27">
    <property type="entry name" value="NOVEL THIOESTERASE SUPERFAMILY DOMAIN AND SAPOSIN A-TYPE DOMAIN CONTAINING PROTEIN (0610012H03RIK)"/>
    <property type="match status" value="1"/>
</dbReference>
<evidence type="ECO:0000256" key="2">
    <source>
        <dbReference type="ARBA" id="ARBA00022801"/>
    </source>
</evidence>
<protein>
    <submittedName>
        <fullName evidence="3">Thioesterase</fullName>
    </submittedName>
</protein>
<dbReference type="AlphaFoldDB" id="A0A2C6Y5Z7"/>
<evidence type="ECO:0000256" key="1">
    <source>
        <dbReference type="ARBA" id="ARBA00005953"/>
    </source>
</evidence>
<evidence type="ECO:0000313" key="3">
    <source>
        <dbReference type="EMBL" id="PHK96242.1"/>
    </source>
</evidence>
<gene>
    <name evidence="3" type="ORF">CR162_02565</name>
</gene>
<reference evidence="3 4" key="1">
    <citation type="submission" date="2017-10" db="EMBL/GenBank/DDBJ databases">
        <authorList>
            <person name="Banno H."/>
            <person name="Chua N.-H."/>
        </authorList>
    </citation>
    <scope>NUCLEOTIDE SEQUENCE [LARGE SCALE GENOMIC DNA]</scope>
    <source>
        <strain evidence="3 4">YW11</strain>
    </source>
</reference>
<dbReference type="Proteomes" id="UP000223527">
    <property type="component" value="Unassembled WGS sequence"/>
</dbReference>
<proteinExistence type="inferred from homology"/>
<dbReference type="EMBL" id="PDNU01000003">
    <property type="protein sequence ID" value="PHK96242.1"/>
    <property type="molecule type" value="Genomic_DNA"/>
</dbReference>
<accession>A0A2C6Y5Z7</accession>
<organism evidence="3 4">
    <name type="scientific">Teichococcus rhizosphaerae</name>
    <dbReference type="NCBI Taxonomy" id="1335062"/>
    <lineage>
        <taxon>Bacteria</taxon>
        <taxon>Pseudomonadati</taxon>
        <taxon>Pseudomonadota</taxon>
        <taxon>Alphaproteobacteria</taxon>
        <taxon>Acetobacterales</taxon>
        <taxon>Roseomonadaceae</taxon>
        <taxon>Roseomonas</taxon>
    </lineage>
</organism>
<comment type="similarity">
    <text evidence="1">Belongs to the 4-hydroxybenzoyl-CoA thioesterase family.</text>
</comment>
<dbReference type="Pfam" id="PF13279">
    <property type="entry name" value="4HBT_2"/>
    <property type="match status" value="1"/>
</dbReference>
<dbReference type="InterPro" id="IPR050563">
    <property type="entry name" value="4-hydroxybenzoyl-CoA_TE"/>
</dbReference>
<sequence>MPNDPALKIADTFPFWTEERVRFGDTDRLGHVNNAIYGTYLETARVELMQQLLRGPETYFVLARMSLDYLAEMKELGPIRIGTAITGIGRSSFTTGQGIFQGEMCSATGEGVVVLVDAETRRSTPLPEDVRAALEKLKPKNPGE</sequence>
<keyword evidence="4" id="KW-1185">Reference proteome</keyword>
<comment type="caution">
    <text evidence="3">The sequence shown here is derived from an EMBL/GenBank/DDBJ whole genome shotgun (WGS) entry which is preliminary data.</text>
</comment>